<evidence type="ECO:0000259" key="2">
    <source>
        <dbReference type="Pfam" id="PF01575"/>
    </source>
</evidence>
<dbReference type="PANTHER" id="PTHR43841:SF3">
    <property type="entry name" value="(3R)-HYDROXYACYL-ACP DEHYDRATASE SUBUNIT HADB"/>
    <property type="match status" value="1"/>
</dbReference>
<dbReference type="InterPro" id="IPR029069">
    <property type="entry name" value="HotDog_dom_sf"/>
</dbReference>
<dbReference type="PRINTS" id="PR01483">
    <property type="entry name" value="FASYNTHASE"/>
</dbReference>
<dbReference type="Gene3D" id="3.10.129.10">
    <property type="entry name" value="Hotdog Thioesterase"/>
    <property type="match status" value="1"/>
</dbReference>
<dbReference type="AlphaFoldDB" id="A0A9D1RXI7"/>
<protein>
    <recommendedName>
        <fullName evidence="2">MaoC-like domain-containing protein</fullName>
    </recommendedName>
</protein>
<dbReference type="GO" id="GO:0005835">
    <property type="term" value="C:fatty acid synthase complex"/>
    <property type="evidence" value="ECO:0007669"/>
    <property type="project" value="InterPro"/>
</dbReference>
<dbReference type="Pfam" id="PF01575">
    <property type="entry name" value="MaoC_dehydratas"/>
    <property type="match status" value="1"/>
</dbReference>
<dbReference type="SUPFAM" id="SSF54637">
    <property type="entry name" value="Thioesterase/thiol ester dehydrase-isomerase"/>
    <property type="match status" value="2"/>
</dbReference>
<accession>A0A9D1RXI7</accession>
<reference evidence="3" key="2">
    <citation type="submission" date="2021-04" db="EMBL/GenBank/DDBJ databases">
        <authorList>
            <person name="Gilroy R."/>
        </authorList>
    </citation>
    <scope>NUCLEOTIDE SEQUENCE</scope>
    <source>
        <strain evidence="3">4376</strain>
    </source>
</reference>
<dbReference type="GO" id="GO:0004312">
    <property type="term" value="F:fatty acid synthase activity"/>
    <property type="evidence" value="ECO:0007669"/>
    <property type="project" value="InterPro"/>
</dbReference>
<proteinExistence type="inferred from homology"/>
<sequence>MATYTELKSIPVLMDEYRSAVKDVLPVVGTKRSAKENPSTAFEVKGVKVNVHHLAEYTRSTCLRLGNELPMTYPYVLSFPIVMKVLTAPDSPVNAMGLVHLTNSIEQTRPLTVDDELDIQVHAENLRPHTKGVLLDLITTVSVAGEQVWKQTSAFLSKGAKMSSQSPYKDAEPTDGRIISPIAFDEYEDTASTFFRVTAEDIKVYAEASGDKNPIHVSGVGAKAFGFPGVIAHGMWSAAAILRGLEGVLPPAARFNIEFAKPVVLPSKVALFATPAGDGAYPVPSQWDVQLRKASKLKTLHASATVEKL</sequence>
<dbReference type="Proteomes" id="UP000824189">
    <property type="component" value="Unassembled WGS sequence"/>
</dbReference>
<evidence type="ECO:0000313" key="4">
    <source>
        <dbReference type="Proteomes" id="UP000824189"/>
    </source>
</evidence>
<gene>
    <name evidence="3" type="ORF">H9867_03540</name>
</gene>
<reference evidence="3" key="1">
    <citation type="journal article" date="2021" name="PeerJ">
        <title>Extensive microbial diversity within the chicken gut microbiome revealed by metagenomics and culture.</title>
        <authorList>
            <person name="Gilroy R."/>
            <person name="Ravi A."/>
            <person name="Getino M."/>
            <person name="Pursley I."/>
            <person name="Horton D.L."/>
            <person name="Alikhan N.F."/>
            <person name="Baker D."/>
            <person name="Gharbi K."/>
            <person name="Hall N."/>
            <person name="Watson M."/>
            <person name="Adriaenssens E.M."/>
            <person name="Foster-Nyarko E."/>
            <person name="Jarju S."/>
            <person name="Secka A."/>
            <person name="Antonio M."/>
            <person name="Oren A."/>
            <person name="Chaudhuri R.R."/>
            <person name="La Ragione R."/>
            <person name="Hildebrand F."/>
            <person name="Pallen M.J."/>
        </authorList>
    </citation>
    <scope>NUCLEOTIDE SEQUENCE</scope>
    <source>
        <strain evidence="3">4376</strain>
    </source>
</reference>
<comment type="similarity">
    <text evidence="1">Belongs to the enoyl-CoA hydratase/isomerase family.</text>
</comment>
<organism evidence="3 4">
    <name type="scientific">Candidatus Corynebacterium gallistercoris</name>
    <dbReference type="NCBI Taxonomy" id="2838530"/>
    <lineage>
        <taxon>Bacteria</taxon>
        <taxon>Bacillati</taxon>
        <taxon>Actinomycetota</taxon>
        <taxon>Actinomycetes</taxon>
        <taxon>Mycobacteriales</taxon>
        <taxon>Corynebacteriaceae</taxon>
        <taxon>Corynebacterium</taxon>
    </lineage>
</organism>
<evidence type="ECO:0000313" key="3">
    <source>
        <dbReference type="EMBL" id="HIW95544.1"/>
    </source>
</evidence>
<dbReference type="InterPro" id="IPR003965">
    <property type="entry name" value="Fatty_acid_synthase"/>
</dbReference>
<dbReference type="EMBL" id="DXFZ01000042">
    <property type="protein sequence ID" value="HIW95544.1"/>
    <property type="molecule type" value="Genomic_DNA"/>
</dbReference>
<name>A0A9D1RXI7_9CORY</name>
<dbReference type="PANTHER" id="PTHR43841">
    <property type="entry name" value="3-HYDROXYACYL-THIOESTER DEHYDRATASE HTDX-RELATED"/>
    <property type="match status" value="1"/>
</dbReference>
<comment type="caution">
    <text evidence="3">The sequence shown here is derived from an EMBL/GenBank/DDBJ whole genome shotgun (WGS) entry which is preliminary data.</text>
</comment>
<dbReference type="InterPro" id="IPR002539">
    <property type="entry name" value="MaoC-like_dom"/>
</dbReference>
<feature type="domain" description="MaoC-like" evidence="2">
    <location>
        <begin position="196"/>
        <end position="271"/>
    </location>
</feature>
<dbReference type="GO" id="GO:0006633">
    <property type="term" value="P:fatty acid biosynthetic process"/>
    <property type="evidence" value="ECO:0007669"/>
    <property type="project" value="InterPro"/>
</dbReference>
<evidence type="ECO:0000256" key="1">
    <source>
        <dbReference type="ARBA" id="ARBA00005254"/>
    </source>
</evidence>